<sequence>KDIIVETQDLKTRLELINKIRKLGLTYHFEDEIKKALDTIASTYNSNNYHVVGEDLYLTSLYFRLLRQHGYQVSQVKDIIVETQDLKTRLELINKIRKLGLTYHFEDEIKKALDTIASTYNSNNYHVVGEDLYLTSLYFRLLRQHGYQVSQDMFSGFNFMDKKCVTQKGTPADTKVMLELLEASHVALEGENILDEAKVFVEEKLKITISNNLDKKKYLLKHATHAL</sequence>
<evidence type="ECO:0000313" key="3">
    <source>
        <dbReference type="Proteomes" id="UP000237105"/>
    </source>
</evidence>
<dbReference type="GO" id="GO:0016114">
    <property type="term" value="P:terpenoid biosynthetic process"/>
    <property type="evidence" value="ECO:0007669"/>
    <property type="project" value="InterPro"/>
</dbReference>
<dbReference type="InterPro" id="IPR008930">
    <property type="entry name" value="Terpenoid_cyclase/PrenylTrfase"/>
</dbReference>
<dbReference type="EMBL" id="JXTB01000555">
    <property type="protein sequence ID" value="PON36748.1"/>
    <property type="molecule type" value="Genomic_DNA"/>
</dbReference>
<dbReference type="STRING" id="3476.A0A2P5AJM3"/>
<organism evidence="2 3">
    <name type="scientific">Parasponia andersonii</name>
    <name type="common">Sponia andersonii</name>
    <dbReference type="NCBI Taxonomy" id="3476"/>
    <lineage>
        <taxon>Eukaryota</taxon>
        <taxon>Viridiplantae</taxon>
        <taxon>Streptophyta</taxon>
        <taxon>Embryophyta</taxon>
        <taxon>Tracheophyta</taxon>
        <taxon>Spermatophyta</taxon>
        <taxon>Magnoliopsida</taxon>
        <taxon>eudicotyledons</taxon>
        <taxon>Gunneridae</taxon>
        <taxon>Pentapetalae</taxon>
        <taxon>rosids</taxon>
        <taxon>fabids</taxon>
        <taxon>Rosales</taxon>
        <taxon>Cannabaceae</taxon>
        <taxon>Parasponia</taxon>
    </lineage>
</organism>
<reference evidence="3" key="1">
    <citation type="submission" date="2016-06" db="EMBL/GenBank/DDBJ databases">
        <title>Parallel loss of symbiosis genes in relatives of nitrogen-fixing non-legume Parasponia.</title>
        <authorList>
            <person name="Van Velzen R."/>
            <person name="Holmer R."/>
            <person name="Bu F."/>
            <person name="Rutten L."/>
            <person name="Van Zeijl A."/>
            <person name="Liu W."/>
            <person name="Santuari L."/>
            <person name="Cao Q."/>
            <person name="Sharma T."/>
            <person name="Shen D."/>
            <person name="Roswanjaya Y."/>
            <person name="Wardhani T."/>
            <person name="Kalhor M.S."/>
            <person name="Jansen J."/>
            <person name="Van den Hoogen J."/>
            <person name="Gungor B."/>
            <person name="Hartog M."/>
            <person name="Hontelez J."/>
            <person name="Verver J."/>
            <person name="Yang W.-C."/>
            <person name="Schijlen E."/>
            <person name="Repin R."/>
            <person name="Schilthuizen M."/>
            <person name="Schranz E."/>
            <person name="Heidstra R."/>
            <person name="Miyata K."/>
            <person name="Fedorova E."/>
            <person name="Kohlen W."/>
            <person name="Bisseling T."/>
            <person name="Smit S."/>
            <person name="Geurts R."/>
        </authorList>
    </citation>
    <scope>NUCLEOTIDE SEQUENCE [LARGE SCALE GENOMIC DNA]</scope>
    <source>
        <strain evidence="3">cv. WU1-14</strain>
    </source>
</reference>
<dbReference type="InterPro" id="IPR036965">
    <property type="entry name" value="Terpene_synth_N_sf"/>
</dbReference>
<dbReference type="Proteomes" id="UP000237105">
    <property type="component" value="Unassembled WGS sequence"/>
</dbReference>
<feature type="domain" description="Terpene synthase N-terminal" evidence="1">
    <location>
        <begin position="76"/>
        <end position="227"/>
    </location>
</feature>
<accession>A0A2P5AJM3</accession>
<protein>
    <recommendedName>
        <fullName evidence="1">Terpene synthase N-terminal domain-containing protein</fullName>
    </recommendedName>
</protein>
<evidence type="ECO:0000313" key="2">
    <source>
        <dbReference type="EMBL" id="PON36748.1"/>
    </source>
</evidence>
<dbReference type="OrthoDB" id="1936865at2759"/>
<comment type="caution">
    <text evidence="2">The sequence shown here is derived from an EMBL/GenBank/DDBJ whole genome shotgun (WGS) entry which is preliminary data.</text>
</comment>
<dbReference type="PANTHER" id="PTHR31225:SF94">
    <property type="entry name" value="ALPHA-FARNESENE SYNTHASE"/>
    <property type="match status" value="1"/>
</dbReference>
<dbReference type="GO" id="GO:0010333">
    <property type="term" value="F:terpene synthase activity"/>
    <property type="evidence" value="ECO:0007669"/>
    <property type="project" value="InterPro"/>
</dbReference>
<dbReference type="PANTHER" id="PTHR31225">
    <property type="entry name" value="OS04G0344100 PROTEIN-RELATED"/>
    <property type="match status" value="1"/>
</dbReference>
<name>A0A2P5AJM3_PARAD</name>
<dbReference type="InterPro" id="IPR001906">
    <property type="entry name" value="Terpene_synth_N"/>
</dbReference>
<dbReference type="SUPFAM" id="SSF48239">
    <property type="entry name" value="Terpenoid cyclases/Protein prenyltransferases"/>
    <property type="match status" value="2"/>
</dbReference>
<feature type="non-terminal residue" evidence="2">
    <location>
        <position position="1"/>
    </location>
</feature>
<dbReference type="AlphaFoldDB" id="A0A2P5AJM3"/>
<proteinExistence type="predicted"/>
<dbReference type="Gene3D" id="1.50.10.130">
    <property type="entry name" value="Terpene synthase, N-terminal domain"/>
    <property type="match status" value="2"/>
</dbReference>
<dbReference type="InterPro" id="IPR050148">
    <property type="entry name" value="Terpene_synthase-like"/>
</dbReference>
<feature type="domain" description="Terpene synthase N-terminal" evidence="1">
    <location>
        <begin position="7"/>
        <end position="75"/>
    </location>
</feature>
<keyword evidence="3" id="KW-1185">Reference proteome</keyword>
<evidence type="ECO:0000259" key="1">
    <source>
        <dbReference type="Pfam" id="PF01397"/>
    </source>
</evidence>
<dbReference type="Pfam" id="PF01397">
    <property type="entry name" value="Terpene_synth"/>
    <property type="match status" value="2"/>
</dbReference>
<gene>
    <name evidence="2" type="ORF">PanWU01x14_326060</name>
</gene>